<comment type="caution">
    <text evidence="2">The sequence shown here is derived from an EMBL/GenBank/DDBJ whole genome shotgun (WGS) entry which is preliminary data.</text>
</comment>
<name>A0A918EFI4_9PSEU</name>
<dbReference type="RefSeq" id="WP_189225109.1">
    <property type="nucleotide sequence ID" value="NZ_BMRG01000009.1"/>
</dbReference>
<dbReference type="Pfam" id="PF08534">
    <property type="entry name" value="Redoxin"/>
    <property type="match status" value="1"/>
</dbReference>
<reference evidence="2" key="2">
    <citation type="submission" date="2020-09" db="EMBL/GenBank/DDBJ databases">
        <authorList>
            <person name="Sun Q."/>
            <person name="Ohkuma M."/>
        </authorList>
    </citation>
    <scope>NUCLEOTIDE SEQUENCE</scope>
    <source>
        <strain evidence="2">JCM 3313</strain>
    </source>
</reference>
<dbReference type="InterPro" id="IPR036249">
    <property type="entry name" value="Thioredoxin-like_sf"/>
</dbReference>
<dbReference type="Proteomes" id="UP000639606">
    <property type="component" value="Unassembled WGS sequence"/>
</dbReference>
<accession>A0A918EFI4</accession>
<dbReference type="Gene3D" id="3.40.30.10">
    <property type="entry name" value="Glutaredoxin"/>
    <property type="match status" value="1"/>
</dbReference>
<reference evidence="2" key="1">
    <citation type="journal article" date="2014" name="Int. J. Syst. Evol. Microbiol.">
        <title>Complete genome sequence of Corynebacterium casei LMG S-19264T (=DSM 44701T), isolated from a smear-ripened cheese.</title>
        <authorList>
            <consortium name="US DOE Joint Genome Institute (JGI-PGF)"/>
            <person name="Walter F."/>
            <person name="Albersmeier A."/>
            <person name="Kalinowski J."/>
            <person name="Ruckert C."/>
        </authorList>
    </citation>
    <scope>NUCLEOTIDE SEQUENCE</scope>
    <source>
        <strain evidence="2">JCM 3313</strain>
    </source>
</reference>
<sequence>MAETTAVPDVGTLMPDFSLISPSGVRTNLHAARAKATTVVYFLRASTCPACLKHARALAELAEADELGGAEVVLVAPGDVDEARRLADRVASSAVSAWASGTAHGTVGMGSFLAVQHSGTFLVSDDDTIRYRRTATLPTRSFDRDELLGALARAR</sequence>
<dbReference type="AlphaFoldDB" id="A0A918EFI4"/>
<dbReference type="GO" id="GO:0016491">
    <property type="term" value="F:oxidoreductase activity"/>
    <property type="evidence" value="ECO:0007669"/>
    <property type="project" value="InterPro"/>
</dbReference>
<keyword evidence="3" id="KW-1185">Reference proteome</keyword>
<evidence type="ECO:0000313" key="3">
    <source>
        <dbReference type="Proteomes" id="UP000639606"/>
    </source>
</evidence>
<dbReference type="SUPFAM" id="SSF52833">
    <property type="entry name" value="Thioredoxin-like"/>
    <property type="match status" value="1"/>
</dbReference>
<gene>
    <name evidence="2" type="ORF">GCM10010185_43140</name>
</gene>
<dbReference type="InterPro" id="IPR013740">
    <property type="entry name" value="Redoxin"/>
</dbReference>
<organism evidence="2 3">
    <name type="scientific">Saccharothrix coeruleofusca</name>
    <dbReference type="NCBI Taxonomy" id="33919"/>
    <lineage>
        <taxon>Bacteria</taxon>
        <taxon>Bacillati</taxon>
        <taxon>Actinomycetota</taxon>
        <taxon>Actinomycetes</taxon>
        <taxon>Pseudonocardiales</taxon>
        <taxon>Pseudonocardiaceae</taxon>
        <taxon>Saccharothrix</taxon>
    </lineage>
</organism>
<proteinExistence type="predicted"/>
<evidence type="ECO:0000313" key="2">
    <source>
        <dbReference type="EMBL" id="GGP65930.1"/>
    </source>
</evidence>
<dbReference type="InterPro" id="IPR013766">
    <property type="entry name" value="Thioredoxin_domain"/>
</dbReference>
<protein>
    <recommendedName>
        <fullName evidence="1">Thioredoxin domain-containing protein</fullName>
    </recommendedName>
</protein>
<feature type="domain" description="Thioredoxin" evidence="1">
    <location>
        <begin position="8"/>
        <end position="155"/>
    </location>
</feature>
<dbReference type="EMBL" id="BMRG01000009">
    <property type="protein sequence ID" value="GGP65930.1"/>
    <property type="molecule type" value="Genomic_DNA"/>
</dbReference>
<dbReference type="PROSITE" id="PS51352">
    <property type="entry name" value="THIOREDOXIN_2"/>
    <property type="match status" value="1"/>
</dbReference>
<evidence type="ECO:0000259" key="1">
    <source>
        <dbReference type="PROSITE" id="PS51352"/>
    </source>
</evidence>